<feature type="compositionally biased region" description="Low complexity" evidence="2">
    <location>
        <begin position="631"/>
        <end position="645"/>
    </location>
</feature>
<feature type="domain" description="CCHC-type" evidence="3">
    <location>
        <begin position="576"/>
        <end position="592"/>
    </location>
</feature>
<feature type="compositionally biased region" description="Low complexity" evidence="2">
    <location>
        <begin position="1"/>
        <end position="12"/>
    </location>
</feature>
<evidence type="ECO:0000259" key="3">
    <source>
        <dbReference type="PROSITE" id="PS50158"/>
    </source>
</evidence>
<dbReference type="Gene3D" id="3.10.10.10">
    <property type="entry name" value="HIV Type 1 Reverse Transcriptase, subunit A, domain 1"/>
    <property type="match status" value="1"/>
</dbReference>
<dbReference type="InterPro" id="IPR043502">
    <property type="entry name" value="DNA/RNA_pol_sf"/>
</dbReference>
<evidence type="ECO:0000313" key="4">
    <source>
        <dbReference type="EMBL" id="GJT06436.1"/>
    </source>
</evidence>
<dbReference type="InterPro" id="IPR005162">
    <property type="entry name" value="Retrotrans_gag_dom"/>
</dbReference>
<feature type="region of interest" description="Disordered" evidence="2">
    <location>
        <begin position="515"/>
        <end position="555"/>
    </location>
</feature>
<name>A0ABQ5AZ69_9ASTR</name>
<dbReference type="InterPro" id="IPR036875">
    <property type="entry name" value="Znf_CCHC_sf"/>
</dbReference>
<dbReference type="InterPro" id="IPR032567">
    <property type="entry name" value="RTL1-rel"/>
</dbReference>
<dbReference type="Pfam" id="PF03732">
    <property type="entry name" value="Retrotrans_gag"/>
    <property type="match status" value="1"/>
</dbReference>
<organism evidence="4 5">
    <name type="scientific">Tanacetum coccineum</name>
    <dbReference type="NCBI Taxonomy" id="301880"/>
    <lineage>
        <taxon>Eukaryota</taxon>
        <taxon>Viridiplantae</taxon>
        <taxon>Streptophyta</taxon>
        <taxon>Embryophyta</taxon>
        <taxon>Tracheophyta</taxon>
        <taxon>Spermatophyta</taxon>
        <taxon>Magnoliopsida</taxon>
        <taxon>eudicotyledons</taxon>
        <taxon>Gunneridae</taxon>
        <taxon>Pentapetalae</taxon>
        <taxon>asterids</taxon>
        <taxon>campanulids</taxon>
        <taxon>Asterales</taxon>
        <taxon>Asteraceae</taxon>
        <taxon>Asteroideae</taxon>
        <taxon>Anthemideae</taxon>
        <taxon>Anthemidinae</taxon>
        <taxon>Tanacetum</taxon>
    </lineage>
</organism>
<comment type="caution">
    <text evidence="4">The sequence shown here is derived from an EMBL/GenBank/DDBJ whole genome shotgun (WGS) entry which is preliminary data.</text>
</comment>
<evidence type="ECO:0000256" key="1">
    <source>
        <dbReference type="PROSITE-ProRule" id="PRU00047"/>
    </source>
</evidence>
<dbReference type="PROSITE" id="PS50158">
    <property type="entry name" value="ZF_CCHC"/>
    <property type="match status" value="2"/>
</dbReference>
<feature type="region of interest" description="Disordered" evidence="2">
    <location>
        <begin position="630"/>
        <end position="652"/>
    </location>
</feature>
<evidence type="ECO:0000313" key="5">
    <source>
        <dbReference type="Proteomes" id="UP001151760"/>
    </source>
</evidence>
<keyword evidence="5" id="KW-1185">Reference proteome</keyword>
<dbReference type="SUPFAM" id="SSF56672">
    <property type="entry name" value="DNA/RNA polymerases"/>
    <property type="match status" value="1"/>
</dbReference>
<keyword evidence="4" id="KW-0695">RNA-directed DNA polymerase</keyword>
<keyword evidence="4" id="KW-0548">Nucleotidyltransferase</keyword>
<dbReference type="Gene3D" id="4.10.60.10">
    <property type="entry name" value="Zinc finger, CCHC-type"/>
    <property type="match status" value="1"/>
</dbReference>
<feature type="domain" description="CCHC-type" evidence="3">
    <location>
        <begin position="613"/>
        <end position="628"/>
    </location>
</feature>
<protein>
    <submittedName>
        <fullName evidence="4">Reverse transcriptase domain-containing protein</fullName>
    </submittedName>
</protein>
<proteinExistence type="predicted"/>
<dbReference type="PANTHER" id="PTHR15503">
    <property type="entry name" value="LDOC1 RELATED"/>
    <property type="match status" value="1"/>
</dbReference>
<sequence length="652" mass="73005">MMIFQNNQNNNNRTRRQKTQAGSSQQEIVTGINTPGPINLCVPVYYNHEGLVHLGPATAKVYVVGKTAGQTQTSCCEDLPGLPPTRQVEFQIDLVLGAAPVARAPYRLAPSEMKELLEQLKELSDKGFIRPSSSPWGATKQLFQLLKAGKLCSAPTSLPFTEEKRDSSHTAMLQEGFWACCYRSQFLEVLFNTEPSCTVFMIISAVQLILDQTGTIHETTPTEAWKPENIKNEDVGGMLVENAKTPEAIRTEKLEPRGMEPYAHWHELATCYGDLRTCDHIYTSVELSSVIYFTKMAPKRTTRARPSLETTTTTTSVTNAQLQAMIDQGVTAALAARDATRNGNDSHTLGTSVRRTKRVARECTYQDFMKCQPLYFKGTEGVVELTQWFKRMETVFRISNCSVDNQIRFSTCTLLKMTDKYCPRNEMKKLEVELWNLKVKGTDVTGYNQRFQELALLCVRMFPEESDKVERYVGGLPDMIQGSVVASKPKTMQEATEMASELMDKKINTIAERQAENKRKFENTSRNNQNQQRQENKRQNTGRAYTAGSGDKKSYAGSKPLCPKCNYNHNGPCAPKCYKCNKFGHLGRNCRSSASVNPGSNQRGNGTGQGPTCFECGVRGHFKMDCPKLKNNNNNRGNQVRNANAPAKVYAR</sequence>
<dbReference type="InterPro" id="IPR001878">
    <property type="entry name" value="Znf_CCHC"/>
</dbReference>
<evidence type="ECO:0000256" key="2">
    <source>
        <dbReference type="SAM" id="MobiDB-lite"/>
    </source>
</evidence>
<keyword evidence="4" id="KW-0808">Transferase</keyword>
<feature type="region of interest" description="Disordered" evidence="2">
    <location>
        <begin position="1"/>
        <end position="25"/>
    </location>
</feature>
<gene>
    <name evidence="4" type="ORF">Tco_0840898</name>
</gene>
<keyword evidence="1" id="KW-0479">Metal-binding</keyword>
<keyword evidence="1" id="KW-0863">Zinc-finger</keyword>
<accession>A0ABQ5AZ69</accession>
<reference evidence="4" key="1">
    <citation type="journal article" date="2022" name="Int. J. Mol. Sci.">
        <title>Draft Genome of Tanacetum Coccineum: Genomic Comparison of Closely Related Tanacetum-Family Plants.</title>
        <authorList>
            <person name="Yamashiro T."/>
            <person name="Shiraishi A."/>
            <person name="Nakayama K."/>
            <person name="Satake H."/>
        </authorList>
    </citation>
    <scope>NUCLEOTIDE SEQUENCE</scope>
</reference>
<dbReference type="SUPFAM" id="SSF57756">
    <property type="entry name" value="Retrovirus zinc finger-like domains"/>
    <property type="match status" value="1"/>
</dbReference>
<reference evidence="4" key="2">
    <citation type="submission" date="2022-01" db="EMBL/GenBank/DDBJ databases">
        <authorList>
            <person name="Yamashiro T."/>
            <person name="Shiraishi A."/>
            <person name="Satake H."/>
            <person name="Nakayama K."/>
        </authorList>
    </citation>
    <scope>NUCLEOTIDE SEQUENCE</scope>
</reference>
<dbReference type="GO" id="GO:0003964">
    <property type="term" value="F:RNA-directed DNA polymerase activity"/>
    <property type="evidence" value="ECO:0007669"/>
    <property type="project" value="UniProtKB-KW"/>
</dbReference>
<keyword evidence="1" id="KW-0862">Zinc</keyword>
<dbReference type="Proteomes" id="UP001151760">
    <property type="component" value="Unassembled WGS sequence"/>
</dbReference>
<dbReference type="Pfam" id="PF00098">
    <property type="entry name" value="zf-CCHC"/>
    <property type="match status" value="2"/>
</dbReference>
<dbReference type="SMART" id="SM00343">
    <property type="entry name" value="ZnF_C2HC"/>
    <property type="match status" value="2"/>
</dbReference>
<dbReference type="PANTHER" id="PTHR15503:SF45">
    <property type="entry name" value="RNA-DIRECTED DNA POLYMERASE HOMOLOG"/>
    <property type="match status" value="1"/>
</dbReference>
<dbReference type="EMBL" id="BQNB010012668">
    <property type="protein sequence ID" value="GJT06436.1"/>
    <property type="molecule type" value="Genomic_DNA"/>
</dbReference>